<keyword evidence="3" id="KW-1185">Reference proteome</keyword>
<dbReference type="Proteomes" id="UP000236737">
    <property type="component" value="Unassembled WGS sequence"/>
</dbReference>
<dbReference type="RefSeq" id="WP_103999355.1">
    <property type="nucleotide sequence ID" value="NZ_FNVP01000003.1"/>
</dbReference>
<evidence type="ECO:0000313" key="3">
    <source>
        <dbReference type="Proteomes" id="UP000236737"/>
    </source>
</evidence>
<evidence type="ECO:0000259" key="1">
    <source>
        <dbReference type="Pfam" id="PF12674"/>
    </source>
</evidence>
<dbReference type="AlphaFoldDB" id="A0A1H5VNS7"/>
<sequence length="86" mass="9915">MENIVLCQSCGMPLGNEQAKGTEQNGLKNEQYCKYCYENGSFKKPNINLEKMKDLVSTEMKKLKLPIYTIQKAINILPTLSRWKNK</sequence>
<organism evidence="2 3">
    <name type="scientific">Flavobacterium urumqiense</name>
    <dbReference type="NCBI Taxonomy" id="935224"/>
    <lineage>
        <taxon>Bacteria</taxon>
        <taxon>Pseudomonadati</taxon>
        <taxon>Bacteroidota</taxon>
        <taxon>Flavobacteriia</taxon>
        <taxon>Flavobacteriales</taxon>
        <taxon>Flavobacteriaceae</taxon>
        <taxon>Flavobacterium</taxon>
    </lineage>
</organism>
<proteinExistence type="predicted"/>
<gene>
    <name evidence="2" type="ORF">SAMN04488130_103282</name>
</gene>
<feature type="domain" description="Putative zinc ribbon" evidence="1">
    <location>
        <begin position="6"/>
        <end position="84"/>
    </location>
</feature>
<dbReference type="OrthoDB" id="9801008at2"/>
<evidence type="ECO:0000313" key="2">
    <source>
        <dbReference type="EMBL" id="SEF88548.1"/>
    </source>
</evidence>
<dbReference type="InterPro" id="IPR025868">
    <property type="entry name" value="Zn_ribbon_dom_put"/>
</dbReference>
<dbReference type="EMBL" id="FNVP01000003">
    <property type="protein sequence ID" value="SEF88548.1"/>
    <property type="molecule type" value="Genomic_DNA"/>
</dbReference>
<protein>
    <submittedName>
        <fullName evidence="2">Putative zinc ribbon domain-containing protein</fullName>
    </submittedName>
</protein>
<reference evidence="3" key="1">
    <citation type="submission" date="2016-10" db="EMBL/GenBank/DDBJ databases">
        <authorList>
            <person name="Varghese N."/>
            <person name="Submissions S."/>
        </authorList>
    </citation>
    <scope>NUCLEOTIDE SEQUENCE [LARGE SCALE GENOMIC DNA]</scope>
    <source>
        <strain evidence="3">CGMCC 1.9230</strain>
    </source>
</reference>
<dbReference type="Pfam" id="PF12674">
    <property type="entry name" value="Zn_ribbon_2"/>
    <property type="match status" value="1"/>
</dbReference>
<accession>A0A1H5VNS7</accession>
<name>A0A1H5VNS7_9FLAO</name>